<dbReference type="EMBL" id="JANPWB010000013">
    <property type="protein sequence ID" value="KAJ1106190.1"/>
    <property type="molecule type" value="Genomic_DNA"/>
</dbReference>
<dbReference type="PANTHER" id="PTHR11913">
    <property type="entry name" value="COFILIN-RELATED"/>
    <property type="match status" value="1"/>
</dbReference>
<dbReference type="GO" id="GO:0015629">
    <property type="term" value="C:actin cytoskeleton"/>
    <property type="evidence" value="ECO:0007669"/>
    <property type="project" value="InterPro"/>
</dbReference>
<evidence type="ECO:0000256" key="2">
    <source>
        <dbReference type="ARBA" id="ARBA00023203"/>
    </source>
</evidence>
<comment type="similarity">
    <text evidence="1">Belongs to the actin-binding proteins ADF family.</text>
</comment>
<dbReference type="GO" id="GO:0030042">
    <property type="term" value="P:actin filament depolymerization"/>
    <property type="evidence" value="ECO:0007669"/>
    <property type="project" value="InterPro"/>
</dbReference>
<dbReference type="GO" id="GO:0003779">
    <property type="term" value="F:actin binding"/>
    <property type="evidence" value="ECO:0007669"/>
    <property type="project" value="UniProtKB-KW"/>
</dbReference>
<sequence>MKLRENMTTEEIKKRKKAIMLRLAADQRSIIVDEGKEILVGDCDEIDDVYKHVIDMLPKDDCRFCLYNASFEAKELKRESLIFIFWNPNSAPSKNKMIYGISRETVKRKLTGIHFEIVANKLEDISDRRNIAEKLGGSAVISMEGKPL</sequence>
<comment type="caution">
    <text evidence="4">The sequence shown here is derived from an EMBL/GenBank/DDBJ whole genome shotgun (WGS) entry which is preliminary data.</text>
</comment>
<dbReference type="Gene3D" id="3.40.20.10">
    <property type="entry name" value="Severin"/>
    <property type="match status" value="1"/>
</dbReference>
<keyword evidence="5" id="KW-1185">Reference proteome</keyword>
<name>A0AAV7N0K6_PLEWA</name>
<evidence type="ECO:0000259" key="3">
    <source>
        <dbReference type="PROSITE" id="PS51263"/>
    </source>
</evidence>
<evidence type="ECO:0000256" key="1">
    <source>
        <dbReference type="ARBA" id="ARBA00006844"/>
    </source>
</evidence>
<proteinExistence type="inferred from homology"/>
<dbReference type="PROSITE" id="PS51263">
    <property type="entry name" value="ADF_H"/>
    <property type="match status" value="1"/>
</dbReference>
<organism evidence="4 5">
    <name type="scientific">Pleurodeles waltl</name>
    <name type="common">Iberian ribbed newt</name>
    <dbReference type="NCBI Taxonomy" id="8319"/>
    <lineage>
        <taxon>Eukaryota</taxon>
        <taxon>Metazoa</taxon>
        <taxon>Chordata</taxon>
        <taxon>Craniata</taxon>
        <taxon>Vertebrata</taxon>
        <taxon>Euteleostomi</taxon>
        <taxon>Amphibia</taxon>
        <taxon>Batrachia</taxon>
        <taxon>Caudata</taxon>
        <taxon>Salamandroidea</taxon>
        <taxon>Salamandridae</taxon>
        <taxon>Pleurodelinae</taxon>
        <taxon>Pleurodeles</taxon>
    </lineage>
</organism>
<dbReference type="Proteomes" id="UP001066276">
    <property type="component" value="Chromosome 9"/>
</dbReference>
<gene>
    <name evidence="4" type="ORF">NDU88_003593</name>
</gene>
<keyword evidence="2" id="KW-0009">Actin-binding</keyword>
<feature type="domain" description="ADF-H" evidence="3">
    <location>
        <begin position="1"/>
        <end position="135"/>
    </location>
</feature>
<dbReference type="Pfam" id="PF00241">
    <property type="entry name" value="Cofilin_ADF"/>
    <property type="match status" value="1"/>
</dbReference>
<accession>A0AAV7N0K6</accession>
<dbReference type="InterPro" id="IPR017904">
    <property type="entry name" value="ADF/Cofilin"/>
</dbReference>
<evidence type="ECO:0000313" key="4">
    <source>
        <dbReference type="EMBL" id="KAJ1106190.1"/>
    </source>
</evidence>
<dbReference type="InterPro" id="IPR002108">
    <property type="entry name" value="ADF-H"/>
</dbReference>
<dbReference type="InterPro" id="IPR029006">
    <property type="entry name" value="ADF-H/Gelsolin-like_dom_sf"/>
</dbReference>
<reference evidence="4" key="1">
    <citation type="journal article" date="2022" name="bioRxiv">
        <title>Sequencing and chromosome-scale assembly of the giantPleurodeles waltlgenome.</title>
        <authorList>
            <person name="Brown T."/>
            <person name="Elewa A."/>
            <person name="Iarovenko S."/>
            <person name="Subramanian E."/>
            <person name="Araus A.J."/>
            <person name="Petzold A."/>
            <person name="Susuki M."/>
            <person name="Suzuki K.-i.T."/>
            <person name="Hayashi T."/>
            <person name="Toyoda A."/>
            <person name="Oliveira C."/>
            <person name="Osipova E."/>
            <person name="Leigh N.D."/>
            <person name="Simon A."/>
            <person name="Yun M.H."/>
        </authorList>
    </citation>
    <scope>NUCLEOTIDE SEQUENCE</scope>
    <source>
        <strain evidence="4">20211129_DDA</strain>
        <tissue evidence="4">Liver</tissue>
    </source>
</reference>
<dbReference type="SUPFAM" id="SSF55753">
    <property type="entry name" value="Actin depolymerizing proteins"/>
    <property type="match status" value="1"/>
</dbReference>
<dbReference type="AlphaFoldDB" id="A0AAV7N0K6"/>
<dbReference type="PRINTS" id="PR00006">
    <property type="entry name" value="COFILIN"/>
</dbReference>
<protein>
    <recommendedName>
        <fullName evidence="3">ADF-H domain-containing protein</fullName>
    </recommendedName>
</protein>
<dbReference type="SMART" id="SM00102">
    <property type="entry name" value="ADF"/>
    <property type="match status" value="1"/>
</dbReference>
<evidence type="ECO:0000313" key="5">
    <source>
        <dbReference type="Proteomes" id="UP001066276"/>
    </source>
</evidence>